<organism evidence="2 3">
    <name type="scientific">Trichoderma lentiforme</name>
    <dbReference type="NCBI Taxonomy" id="1567552"/>
    <lineage>
        <taxon>Eukaryota</taxon>
        <taxon>Fungi</taxon>
        <taxon>Dikarya</taxon>
        <taxon>Ascomycota</taxon>
        <taxon>Pezizomycotina</taxon>
        <taxon>Sordariomycetes</taxon>
        <taxon>Hypocreomycetidae</taxon>
        <taxon>Hypocreales</taxon>
        <taxon>Hypocreaceae</taxon>
        <taxon>Trichoderma</taxon>
    </lineage>
</organism>
<keyword evidence="3" id="KW-1185">Reference proteome</keyword>
<gene>
    <name evidence="2" type="ORF">CFAM422_002070</name>
</gene>
<proteinExistence type="predicted"/>
<name>A0A9P5CH79_9HYPO</name>
<reference evidence="2 3" key="1">
    <citation type="submission" date="2018-06" db="EMBL/GenBank/DDBJ databases">
        <title>Genome analysis of cellulolytic fungus Trichoderma lentiforme CFAM-422.</title>
        <authorList>
            <person name="Steindorff A.S."/>
            <person name="Formighieri E.F."/>
            <person name="Midorikawa G.E.O."/>
            <person name="Tamietti M.S."/>
            <person name="Ramos E.Z."/>
            <person name="Silva A.S."/>
            <person name="Bon E.P.S."/>
            <person name="Mendes T.D."/>
            <person name="Damaso M.C.T."/>
            <person name="Favaro L.C.L."/>
        </authorList>
    </citation>
    <scope>NUCLEOTIDE SEQUENCE [LARGE SCALE GENOMIC DNA]</scope>
    <source>
        <strain evidence="2 3">CFAM-422</strain>
    </source>
</reference>
<dbReference type="AlphaFoldDB" id="A0A9P5CH79"/>
<feature type="region of interest" description="Disordered" evidence="1">
    <location>
        <begin position="95"/>
        <end position="117"/>
    </location>
</feature>
<dbReference type="Proteomes" id="UP000801864">
    <property type="component" value="Unassembled WGS sequence"/>
</dbReference>
<comment type="caution">
    <text evidence="2">The sequence shown here is derived from an EMBL/GenBank/DDBJ whole genome shotgun (WGS) entry which is preliminary data.</text>
</comment>
<feature type="compositionally biased region" description="Polar residues" evidence="1">
    <location>
        <begin position="99"/>
        <end position="110"/>
    </location>
</feature>
<sequence>MVILQMNESVLSVHRVPPLLAVLPSVYFAAQHDVGKLRASRDQQLGSSLSTELLIGHNAWFQNRNGISPGTFIKLRNGAMYLEKRKKIGSTGDDWLASSAFNSPESTKPPDSQEIPP</sequence>
<protein>
    <submittedName>
        <fullName evidence="2">Uncharacterized protein</fullName>
    </submittedName>
</protein>
<evidence type="ECO:0000256" key="1">
    <source>
        <dbReference type="SAM" id="MobiDB-lite"/>
    </source>
</evidence>
<accession>A0A9P5CH79</accession>
<evidence type="ECO:0000313" key="2">
    <source>
        <dbReference type="EMBL" id="KAF3075344.1"/>
    </source>
</evidence>
<dbReference type="EMBL" id="QLNT01000003">
    <property type="protein sequence ID" value="KAF3075344.1"/>
    <property type="molecule type" value="Genomic_DNA"/>
</dbReference>
<evidence type="ECO:0000313" key="3">
    <source>
        <dbReference type="Proteomes" id="UP000801864"/>
    </source>
</evidence>